<name>A0ACA9UE25_BIOOC</name>
<protein>
    <submittedName>
        <fullName evidence="1">Uncharacterized protein</fullName>
    </submittedName>
</protein>
<comment type="caution">
    <text evidence="1">The sequence shown here is derived from an EMBL/GenBank/DDBJ whole genome shotgun (WGS) entry which is preliminary data.</text>
</comment>
<evidence type="ECO:0000313" key="2">
    <source>
        <dbReference type="Proteomes" id="UP000836387"/>
    </source>
</evidence>
<dbReference type="EMBL" id="CADEHS020000221">
    <property type="protein sequence ID" value="CAG9951017.1"/>
    <property type="molecule type" value="Genomic_DNA"/>
</dbReference>
<evidence type="ECO:0000313" key="1">
    <source>
        <dbReference type="EMBL" id="CAG9951017.1"/>
    </source>
</evidence>
<sequence>MLPITPIVTAAPRGNAMSLGKDDSPAIWYVESPLWSNPEDDERVLRIHAEANEKIRAKLSAAGLGPLPFMYLSDIQKSQIPETFPAYGARNLRKMKAVRDKYDPDRVFTELVPGGAQGCLGLAEWMKSGRGVGLIYHMASDMYTILATQTLTIVFSYTQAF</sequence>
<proteinExistence type="predicted"/>
<keyword evidence="2" id="KW-1185">Reference proteome</keyword>
<accession>A0ACA9UE25</accession>
<gene>
    <name evidence="1" type="ORF">CRV2_00020537</name>
</gene>
<organism evidence="1 2">
    <name type="scientific">Clonostachys rosea f. rosea IK726</name>
    <dbReference type="NCBI Taxonomy" id="1349383"/>
    <lineage>
        <taxon>Eukaryota</taxon>
        <taxon>Fungi</taxon>
        <taxon>Dikarya</taxon>
        <taxon>Ascomycota</taxon>
        <taxon>Pezizomycotina</taxon>
        <taxon>Sordariomycetes</taxon>
        <taxon>Hypocreomycetidae</taxon>
        <taxon>Hypocreales</taxon>
        <taxon>Bionectriaceae</taxon>
        <taxon>Clonostachys</taxon>
    </lineage>
</organism>
<dbReference type="Proteomes" id="UP000836387">
    <property type="component" value="Unassembled WGS sequence"/>
</dbReference>
<reference evidence="1" key="1">
    <citation type="submission" date="2020-04" db="EMBL/GenBank/DDBJ databases">
        <authorList>
            <person name="Broberg M."/>
        </authorList>
    </citation>
    <scope>NUCLEOTIDE SEQUENCE</scope>
</reference>
<reference evidence="1" key="2">
    <citation type="submission" date="2021-10" db="EMBL/GenBank/DDBJ databases">
        <authorList>
            <person name="Piombo E."/>
        </authorList>
    </citation>
    <scope>NUCLEOTIDE SEQUENCE</scope>
</reference>